<dbReference type="RefSeq" id="WP_122148967.1">
    <property type="nucleotide sequence ID" value="NZ_RFFI01000035.1"/>
</dbReference>
<dbReference type="AlphaFoldDB" id="A0A3M2JQR9"/>
<dbReference type="OrthoDB" id="9796999at2"/>
<evidence type="ECO:0000313" key="1">
    <source>
        <dbReference type="EMBL" id="RMI12558.1"/>
    </source>
</evidence>
<organism evidence="1 2">
    <name type="scientific">Cellulomonas triticagri</name>
    <dbReference type="NCBI Taxonomy" id="2483352"/>
    <lineage>
        <taxon>Bacteria</taxon>
        <taxon>Bacillati</taxon>
        <taxon>Actinomycetota</taxon>
        <taxon>Actinomycetes</taxon>
        <taxon>Micrococcales</taxon>
        <taxon>Cellulomonadaceae</taxon>
        <taxon>Cellulomonas</taxon>
    </lineage>
</organism>
<comment type="caution">
    <text evidence="1">The sequence shown here is derived from an EMBL/GenBank/DDBJ whole genome shotgun (WGS) entry which is preliminary data.</text>
</comment>
<evidence type="ECO:0000313" key="2">
    <source>
        <dbReference type="Proteomes" id="UP000269289"/>
    </source>
</evidence>
<name>A0A3M2JQR9_9CELL</name>
<reference evidence="1 2" key="1">
    <citation type="submission" date="2018-10" db="EMBL/GenBank/DDBJ databases">
        <title>Isolation, diversity and antifungal activity of actinobacteria from wheat.</title>
        <authorList>
            <person name="Han C."/>
        </authorList>
    </citation>
    <scope>NUCLEOTIDE SEQUENCE [LARGE SCALE GENOMIC DNA]</scope>
    <source>
        <strain evidence="1 2">NEAU-YY56</strain>
    </source>
</reference>
<dbReference type="Proteomes" id="UP000269289">
    <property type="component" value="Unassembled WGS sequence"/>
</dbReference>
<sequence length="190" mass="20632">MADAAPLLTVPDVAAWRTWLDAHEDDPDGVWLVLAKKGTVDPTSLTYAQALDEALCSGWIDGQKRSHDAATFLQKFTPRRARSLWSVRNVEHVARLTEAGRLRPRGVAEIERAQGDGRWDRAYAGSATAVVPDDLLAALDAAPGARERFTALNAQARYSVLHPVMTAATPETRARRIARAVADLLTAPTA</sequence>
<dbReference type="EMBL" id="RFFI01000035">
    <property type="protein sequence ID" value="RMI12558.1"/>
    <property type="molecule type" value="Genomic_DNA"/>
</dbReference>
<gene>
    <name evidence="1" type="ORF">EBM89_08220</name>
</gene>
<dbReference type="Pfam" id="PF13376">
    <property type="entry name" value="OmdA"/>
    <property type="match status" value="1"/>
</dbReference>
<protein>
    <recommendedName>
        <fullName evidence="3">OmdA domain containing protein</fullName>
    </recommendedName>
</protein>
<accession>A0A3M2JQR9</accession>
<keyword evidence="2" id="KW-1185">Reference proteome</keyword>
<proteinExistence type="predicted"/>
<evidence type="ECO:0008006" key="3">
    <source>
        <dbReference type="Google" id="ProtNLM"/>
    </source>
</evidence>